<feature type="region of interest" description="Disordered" evidence="3">
    <location>
        <begin position="1281"/>
        <end position="1377"/>
    </location>
</feature>
<dbReference type="PROSITE" id="PS51183">
    <property type="entry name" value="JMJN"/>
    <property type="match status" value="1"/>
</dbReference>
<feature type="compositionally biased region" description="Basic and acidic residues" evidence="3">
    <location>
        <begin position="998"/>
        <end position="1019"/>
    </location>
</feature>
<feature type="compositionally biased region" description="Basic residues" evidence="3">
    <location>
        <begin position="1297"/>
        <end position="1343"/>
    </location>
</feature>
<dbReference type="EMBL" id="BPLR01002712">
    <property type="protein sequence ID" value="GIX77038.1"/>
    <property type="molecule type" value="Genomic_DNA"/>
</dbReference>
<feature type="compositionally biased region" description="Low complexity" evidence="3">
    <location>
        <begin position="330"/>
        <end position="339"/>
    </location>
</feature>
<evidence type="ECO:0000313" key="6">
    <source>
        <dbReference type="Proteomes" id="UP001054945"/>
    </source>
</evidence>
<sequence length="1924" mass="216272">MKPFIKKEKTFWFNFRRIIFPKTKNDGSNGLLWREETDLKKALYASLQETRRRNLDDDEDEPEEEKEFSPEESSANSQDEILKKAKVHAQRKFAQGSNPNSPMPTPLKVPNVNNTTTELLPYKRPKTEDFLTFLCLRGTSILPPSLDFLNCCSKSDTSSDCRSLSPDFEVKEEGIQKSSEPRERISIKHDVPNGAARKTTACKALSKRQLESVQALKKANSKSHKETSIVRKRKSRDGSNDVEFVPSVSSRPKVATNGRTRSSTFNALREKYKKQRLETDKKKQLPAKTATSAQSSTSSSSARLTTRSQSSTKPTEKRSSRDTVVKNQVKSSSPIITKIKSSRNDSKLALEKRKSLRSAHPTKSFGQRRITVNKKTMWLRRAKLVPPIVDVDSDSSEPEVIIASPIKKCQPQLTSSKLEKSTNPVRISKRLRSRTDSKEKSTLTSRQILLRKHMQNRLNAKKSALHNKNIKSKTIVKNKVKQNILKRATRKNLVSKTMSLRKDLQNKRVTRSARHQIEEMLWTNPEKKSKFQTSKNLLVSKSDKKRPINEEQSLPKKPKLTLRKKETENKLLKSDKDIKNKSLNSEIKVPKQMSSSKLVKKISDSGMHTRSSKNSSVIDPKPGSSTIFENDKVNKHEGKVSKHTENRASKLVESKTNKFVENKINKHTENKPNKFIENKVSKPLGKINKIEVNLSKSDGKITKVESNVNKSVDSKVNKSTENKTDKPSMNRKESFKSDGNKLIAKTNFSGIKSEESNEIRKTSESSNITLMSELNNTSNHKDMNVMFKNNLEISSNIINEETIVQNNLNLQKIDKNVNKDISQLISLNVECEEPIFLTNYEPSCSGIEKEFSDKKINSDKNTKLNSNLEHSSNEISYVKKHNDKKYFKNTSYKEEKLKKLSDKNQKMQNKILEKSLKSLKKESNKESESNKNKEIRSFDKKLPKKELNKQENIHGSEVSNQNIMNIDVKGVSKHISENKIKDKDSLGKDVKKLSTKTESGKRSNKMDPKKDSKKLKTENSKVSQVPSTDDKSKNNYEIISPKNISSEKIDSKKDQAINSAFEAIIKNQDSDDDSDYDITLDKYLKLKSATLKAEYSGSSSSAEKKGNSNLLLDEIKDSRPKKDSERDSQKNKKDGESSKHKKDKNSSKDKSCKKEEKSRRDSEKSLAKLLKRERSKSSKKEDRMRHKRESSSSSKSSKRDSEKDGSKLNRKEGDRRDSTEGKAESSEGKKVKSSKKESSKLSRSNSYEETKSPKKKKKHNELKNIEKIKDLISKSSILNFKEFKRRLSSDKSELKKRLSKSKKRKKMGLLKEKKLSKKISSKLLRKYSKKKGLKKKNKLKKKELKKEKLGLSDKSHSKNKKQKHKTKSDHKKDSQEKVKNLDINLSAIPVEKDILCTTSESLQSSIETLCIESVSMTNQCGTHNAQTCTNEASTVTYVIENISDNVMPIESLQTDVSGRISTDLVFSSNDNYQGLVANEFSGVFEETFPPGAILLTTRDSVSQVPLHFIQDIPPPPVPKTMADAATNTSEDDIDETLTSIPEHMRNEEMSVGTQTITPVGSPSPSTEMKSIVPATESPLVESHKSFPKQTSTLQTVINLDQHIIPSPPQKSPVPNFIHLPASKPVVSDSVSHILLPVTAGKIQLPVDVHAPLPAGNLHGPLAPGKPKIAGNVNVPLISISPAKPKISANVPPASMTPVKSKNENVNLPSKTITPEKSKTSDNINFIISPGPSKLSDNVNISCPAATSELPNCVNNALSQVSPEKLNNLLCPSSPTYVLSSEKGQISACSGHPASSVTPEKSDDILTNKLIVSTKSPAKIKSPNASSNTSGLVSAPVYYPEEHEFNDPLEYINKIRPEAEQYGICKIVPPSSFKPECKVNDDMRFTAHNQYLHKMLYRWGPNVQQTACIRKHLKTQKMKLEQAPW</sequence>
<feature type="compositionally biased region" description="Polar residues" evidence="3">
    <location>
        <begin position="606"/>
        <end position="628"/>
    </location>
</feature>
<feature type="compositionally biased region" description="Polar residues" evidence="3">
    <location>
        <begin position="412"/>
        <end position="425"/>
    </location>
</feature>
<dbReference type="PANTHER" id="PTHR10694:SF113">
    <property type="entry name" value="PROTEIN JUMONJI"/>
    <property type="match status" value="1"/>
</dbReference>
<feature type="compositionally biased region" description="Polar residues" evidence="3">
    <location>
        <begin position="257"/>
        <end position="266"/>
    </location>
</feature>
<feature type="region of interest" description="Disordered" evidence="3">
    <location>
        <begin position="1688"/>
        <end position="1716"/>
    </location>
</feature>
<feature type="region of interest" description="Disordered" evidence="3">
    <location>
        <begin position="50"/>
        <end position="112"/>
    </location>
</feature>
<feature type="compositionally biased region" description="Basic and acidic residues" evidence="3">
    <location>
        <begin position="1344"/>
        <end position="1356"/>
    </location>
</feature>
<keyword evidence="2" id="KW-0539">Nucleus</keyword>
<keyword evidence="6" id="KW-1185">Reference proteome</keyword>
<evidence type="ECO:0000259" key="4">
    <source>
        <dbReference type="PROSITE" id="PS51183"/>
    </source>
</evidence>
<accession>A0AAV4MXB6</accession>
<feature type="compositionally biased region" description="Basic and acidic residues" evidence="3">
    <location>
        <begin position="712"/>
        <end position="734"/>
    </location>
</feature>
<evidence type="ECO:0000256" key="2">
    <source>
        <dbReference type="ARBA" id="ARBA00023242"/>
    </source>
</evidence>
<feature type="region of interest" description="Disordered" evidence="3">
    <location>
        <begin position="412"/>
        <end position="444"/>
    </location>
</feature>
<feature type="compositionally biased region" description="Polar residues" evidence="3">
    <location>
        <begin position="1697"/>
        <end position="1712"/>
    </location>
</feature>
<reference evidence="5 6" key="1">
    <citation type="submission" date="2021-06" db="EMBL/GenBank/DDBJ databases">
        <title>Caerostris extrusa draft genome.</title>
        <authorList>
            <person name="Kono N."/>
            <person name="Arakawa K."/>
        </authorList>
    </citation>
    <scope>NUCLEOTIDE SEQUENCE [LARGE SCALE GENOMIC DNA]</scope>
</reference>
<dbReference type="Gene3D" id="2.60.120.650">
    <property type="entry name" value="Cupin"/>
    <property type="match status" value="1"/>
</dbReference>
<dbReference type="GO" id="GO:0010468">
    <property type="term" value="P:regulation of gene expression"/>
    <property type="evidence" value="ECO:0007669"/>
    <property type="project" value="TreeGrafter"/>
</dbReference>
<evidence type="ECO:0000256" key="1">
    <source>
        <dbReference type="ARBA" id="ARBA00004123"/>
    </source>
</evidence>
<comment type="caution">
    <text evidence="5">The sequence shown here is derived from an EMBL/GenBank/DDBJ whole genome shotgun (WGS) entry which is preliminary data.</text>
</comment>
<feature type="compositionally biased region" description="Basic and acidic residues" evidence="3">
    <location>
        <begin position="1281"/>
        <end position="1296"/>
    </location>
</feature>
<feature type="compositionally biased region" description="Basic and acidic residues" evidence="3">
    <location>
        <begin position="342"/>
        <end position="353"/>
    </location>
</feature>
<dbReference type="Proteomes" id="UP001054945">
    <property type="component" value="Unassembled WGS sequence"/>
</dbReference>
<feature type="compositionally biased region" description="Basic and acidic residues" evidence="3">
    <location>
        <begin position="979"/>
        <end position="992"/>
    </location>
</feature>
<feature type="region of interest" description="Disordered" evidence="3">
    <location>
        <begin position="1092"/>
        <end position="1262"/>
    </location>
</feature>
<feature type="compositionally biased region" description="Low complexity" evidence="3">
    <location>
        <begin position="289"/>
        <end position="312"/>
    </location>
</feature>
<feature type="compositionally biased region" description="Basic residues" evidence="3">
    <location>
        <begin position="1357"/>
        <end position="1369"/>
    </location>
</feature>
<feature type="compositionally biased region" description="Basic and acidic residues" evidence="3">
    <location>
        <begin position="1113"/>
        <end position="1184"/>
    </location>
</feature>
<feature type="compositionally biased region" description="Basic and acidic residues" evidence="3">
    <location>
        <begin position="314"/>
        <end position="324"/>
    </location>
</feature>
<dbReference type="GO" id="GO:0000785">
    <property type="term" value="C:chromatin"/>
    <property type="evidence" value="ECO:0007669"/>
    <property type="project" value="TreeGrafter"/>
</dbReference>
<dbReference type="SMART" id="SM00545">
    <property type="entry name" value="JmjN"/>
    <property type="match status" value="1"/>
</dbReference>
<feature type="compositionally biased region" description="Acidic residues" evidence="3">
    <location>
        <begin position="56"/>
        <end position="66"/>
    </location>
</feature>
<feature type="region of interest" description="Disordered" evidence="3">
    <location>
        <begin position="916"/>
        <end position="960"/>
    </location>
</feature>
<dbReference type="InterPro" id="IPR003349">
    <property type="entry name" value="JmjN"/>
</dbReference>
<dbReference type="PANTHER" id="PTHR10694">
    <property type="entry name" value="LYSINE-SPECIFIC DEMETHYLASE"/>
    <property type="match status" value="1"/>
</dbReference>
<name>A0AAV4MXB6_CAEEX</name>
<feature type="region of interest" description="Disordered" evidence="3">
    <location>
        <begin position="528"/>
        <end position="631"/>
    </location>
</feature>
<dbReference type="GO" id="GO:0005634">
    <property type="term" value="C:nucleus"/>
    <property type="evidence" value="ECO:0007669"/>
    <property type="project" value="UniProtKB-SubCell"/>
</dbReference>
<evidence type="ECO:0000256" key="3">
    <source>
        <dbReference type="SAM" id="MobiDB-lite"/>
    </source>
</evidence>
<proteinExistence type="predicted"/>
<dbReference type="Pfam" id="PF02375">
    <property type="entry name" value="JmjN"/>
    <property type="match status" value="1"/>
</dbReference>
<feature type="compositionally biased region" description="Basic and acidic residues" evidence="3">
    <location>
        <begin position="563"/>
        <end position="580"/>
    </location>
</feature>
<evidence type="ECO:0000313" key="5">
    <source>
        <dbReference type="EMBL" id="GIX77038.1"/>
    </source>
</evidence>
<feature type="compositionally biased region" description="Basic and acidic residues" evidence="3">
    <location>
        <begin position="916"/>
        <end position="954"/>
    </location>
</feature>
<gene>
    <name evidence="5" type="primary">JARID2</name>
    <name evidence="5" type="ORF">CEXT_305281</name>
</gene>
<feature type="region of interest" description="Disordered" evidence="3">
    <location>
        <begin position="711"/>
        <end position="734"/>
    </location>
</feature>
<feature type="domain" description="JmjN" evidence="4">
    <location>
        <begin position="1834"/>
        <end position="1875"/>
    </location>
</feature>
<feature type="region of interest" description="Disordered" evidence="3">
    <location>
        <begin position="214"/>
        <end position="365"/>
    </location>
</feature>
<comment type="subcellular location">
    <subcellularLocation>
        <location evidence="1">Nucleus</location>
    </subcellularLocation>
</comment>
<protein>
    <recommendedName>
        <fullName evidence="4">JmjN domain-containing protein</fullName>
    </recommendedName>
</protein>
<organism evidence="5 6">
    <name type="scientific">Caerostris extrusa</name>
    <name type="common">Bark spider</name>
    <name type="synonym">Caerostris bankana</name>
    <dbReference type="NCBI Taxonomy" id="172846"/>
    <lineage>
        <taxon>Eukaryota</taxon>
        <taxon>Metazoa</taxon>
        <taxon>Ecdysozoa</taxon>
        <taxon>Arthropoda</taxon>
        <taxon>Chelicerata</taxon>
        <taxon>Arachnida</taxon>
        <taxon>Araneae</taxon>
        <taxon>Araneomorphae</taxon>
        <taxon>Entelegynae</taxon>
        <taxon>Araneoidea</taxon>
        <taxon>Araneidae</taxon>
        <taxon>Caerostris</taxon>
    </lineage>
</organism>
<dbReference type="GO" id="GO:0006338">
    <property type="term" value="P:chromatin remodeling"/>
    <property type="evidence" value="ECO:0007669"/>
    <property type="project" value="TreeGrafter"/>
</dbReference>
<feature type="region of interest" description="Disordered" evidence="3">
    <location>
        <begin position="979"/>
        <end position="1052"/>
    </location>
</feature>
<feature type="compositionally biased region" description="Basic and acidic residues" evidence="3">
    <location>
        <begin position="1197"/>
        <end position="1252"/>
    </location>
</feature>